<accession>A0A9D2NDN6</accession>
<sequence>MSIFEYNEEEEMRKLREGERQLGKEEGKEEGIEIGMAQGLAQGLAQGFAQSCLFALKSHGPIPKWLEERITEETDPELMNEWMETAVITVDVESFLEKTGLKAPENE</sequence>
<feature type="region of interest" description="Disordered" evidence="1">
    <location>
        <begin position="1"/>
        <end position="28"/>
    </location>
</feature>
<reference evidence="2" key="2">
    <citation type="submission" date="2021-04" db="EMBL/GenBank/DDBJ databases">
        <authorList>
            <person name="Gilroy R."/>
        </authorList>
    </citation>
    <scope>NUCLEOTIDE SEQUENCE</scope>
    <source>
        <strain evidence="2">USAMLcec2-132</strain>
    </source>
</reference>
<organism evidence="2 3">
    <name type="scientific">Candidatus Eisenbergiella merdavium</name>
    <dbReference type="NCBI Taxonomy" id="2838551"/>
    <lineage>
        <taxon>Bacteria</taxon>
        <taxon>Bacillati</taxon>
        <taxon>Bacillota</taxon>
        <taxon>Clostridia</taxon>
        <taxon>Lachnospirales</taxon>
        <taxon>Lachnospiraceae</taxon>
        <taxon>Eisenbergiella</taxon>
    </lineage>
</organism>
<protein>
    <recommendedName>
        <fullName evidence="4">Essential protein Yae1 N-terminal domain-containing protein</fullName>
    </recommendedName>
</protein>
<dbReference type="Proteomes" id="UP000823891">
    <property type="component" value="Unassembled WGS sequence"/>
</dbReference>
<feature type="compositionally biased region" description="Acidic residues" evidence="1">
    <location>
        <begin position="1"/>
        <end position="10"/>
    </location>
</feature>
<proteinExistence type="predicted"/>
<reference evidence="2" key="1">
    <citation type="journal article" date="2021" name="PeerJ">
        <title>Extensive microbial diversity within the chicken gut microbiome revealed by metagenomics and culture.</title>
        <authorList>
            <person name="Gilroy R."/>
            <person name="Ravi A."/>
            <person name="Getino M."/>
            <person name="Pursley I."/>
            <person name="Horton D.L."/>
            <person name="Alikhan N.F."/>
            <person name="Baker D."/>
            <person name="Gharbi K."/>
            <person name="Hall N."/>
            <person name="Watson M."/>
            <person name="Adriaenssens E.M."/>
            <person name="Foster-Nyarko E."/>
            <person name="Jarju S."/>
            <person name="Secka A."/>
            <person name="Antonio M."/>
            <person name="Oren A."/>
            <person name="Chaudhuri R.R."/>
            <person name="La Ragione R."/>
            <person name="Hildebrand F."/>
            <person name="Pallen M.J."/>
        </authorList>
    </citation>
    <scope>NUCLEOTIDE SEQUENCE</scope>
    <source>
        <strain evidence="2">USAMLcec2-132</strain>
    </source>
</reference>
<feature type="compositionally biased region" description="Basic and acidic residues" evidence="1">
    <location>
        <begin position="11"/>
        <end position="28"/>
    </location>
</feature>
<evidence type="ECO:0000313" key="2">
    <source>
        <dbReference type="EMBL" id="HJC22105.1"/>
    </source>
</evidence>
<evidence type="ECO:0000256" key="1">
    <source>
        <dbReference type="SAM" id="MobiDB-lite"/>
    </source>
</evidence>
<evidence type="ECO:0000313" key="3">
    <source>
        <dbReference type="Proteomes" id="UP000823891"/>
    </source>
</evidence>
<dbReference type="AlphaFoldDB" id="A0A9D2NDN6"/>
<name>A0A9D2NDN6_9FIRM</name>
<evidence type="ECO:0008006" key="4">
    <source>
        <dbReference type="Google" id="ProtNLM"/>
    </source>
</evidence>
<dbReference type="EMBL" id="DWWS01000002">
    <property type="protein sequence ID" value="HJC22105.1"/>
    <property type="molecule type" value="Genomic_DNA"/>
</dbReference>
<comment type="caution">
    <text evidence="2">The sequence shown here is derived from an EMBL/GenBank/DDBJ whole genome shotgun (WGS) entry which is preliminary data.</text>
</comment>
<gene>
    <name evidence="2" type="ORF">H9761_00180</name>
</gene>